<organism evidence="1 2">
    <name type="scientific">Dreissena polymorpha</name>
    <name type="common">Zebra mussel</name>
    <name type="synonym">Mytilus polymorpha</name>
    <dbReference type="NCBI Taxonomy" id="45954"/>
    <lineage>
        <taxon>Eukaryota</taxon>
        <taxon>Metazoa</taxon>
        <taxon>Spiralia</taxon>
        <taxon>Lophotrochozoa</taxon>
        <taxon>Mollusca</taxon>
        <taxon>Bivalvia</taxon>
        <taxon>Autobranchia</taxon>
        <taxon>Heteroconchia</taxon>
        <taxon>Euheterodonta</taxon>
        <taxon>Imparidentia</taxon>
        <taxon>Neoheterodontei</taxon>
        <taxon>Myida</taxon>
        <taxon>Dreissenoidea</taxon>
        <taxon>Dreissenidae</taxon>
        <taxon>Dreissena</taxon>
    </lineage>
</organism>
<proteinExistence type="predicted"/>
<comment type="caution">
    <text evidence="1">The sequence shown here is derived from an EMBL/GenBank/DDBJ whole genome shotgun (WGS) entry which is preliminary data.</text>
</comment>
<evidence type="ECO:0000313" key="1">
    <source>
        <dbReference type="EMBL" id="KAH3848238.1"/>
    </source>
</evidence>
<gene>
    <name evidence="1" type="ORF">DPMN_090597</name>
</gene>
<dbReference type="EMBL" id="JAIWYP010000003">
    <property type="protein sequence ID" value="KAH3848238.1"/>
    <property type="molecule type" value="Genomic_DNA"/>
</dbReference>
<reference evidence="1" key="2">
    <citation type="submission" date="2020-11" db="EMBL/GenBank/DDBJ databases">
        <authorList>
            <person name="McCartney M.A."/>
            <person name="Auch B."/>
            <person name="Kono T."/>
            <person name="Mallez S."/>
            <person name="Becker A."/>
            <person name="Gohl D.M."/>
            <person name="Silverstein K.A.T."/>
            <person name="Koren S."/>
            <person name="Bechman K.B."/>
            <person name="Herman A."/>
            <person name="Abrahante J.E."/>
            <person name="Garbe J."/>
        </authorList>
    </citation>
    <scope>NUCLEOTIDE SEQUENCE</scope>
    <source>
        <strain evidence="1">Duluth1</strain>
        <tissue evidence="1">Whole animal</tissue>
    </source>
</reference>
<name>A0A9D4KYW3_DREPO</name>
<evidence type="ECO:0000313" key="2">
    <source>
        <dbReference type="Proteomes" id="UP000828390"/>
    </source>
</evidence>
<reference evidence="1" key="1">
    <citation type="journal article" date="2019" name="bioRxiv">
        <title>The Genome of the Zebra Mussel, Dreissena polymorpha: A Resource for Invasive Species Research.</title>
        <authorList>
            <person name="McCartney M.A."/>
            <person name="Auch B."/>
            <person name="Kono T."/>
            <person name="Mallez S."/>
            <person name="Zhang Y."/>
            <person name="Obille A."/>
            <person name="Becker A."/>
            <person name="Abrahante J.E."/>
            <person name="Garbe J."/>
            <person name="Badalamenti J.P."/>
            <person name="Herman A."/>
            <person name="Mangelson H."/>
            <person name="Liachko I."/>
            <person name="Sullivan S."/>
            <person name="Sone E.D."/>
            <person name="Koren S."/>
            <person name="Silverstein K.A.T."/>
            <person name="Beckman K.B."/>
            <person name="Gohl D.M."/>
        </authorList>
    </citation>
    <scope>NUCLEOTIDE SEQUENCE</scope>
    <source>
        <strain evidence="1">Duluth1</strain>
        <tissue evidence="1">Whole animal</tissue>
    </source>
</reference>
<dbReference type="AlphaFoldDB" id="A0A9D4KYW3"/>
<keyword evidence="2" id="KW-1185">Reference proteome</keyword>
<protein>
    <submittedName>
        <fullName evidence="1">Uncharacterized protein</fullName>
    </submittedName>
</protein>
<dbReference type="Proteomes" id="UP000828390">
    <property type="component" value="Unassembled WGS sequence"/>
</dbReference>
<accession>A0A9D4KYW3</accession>
<sequence>MMRAKYPTVSMDTMHANHVHPSTTYLFCLWTSIWINPEGDLLCRREITEVDCRYKGNGNTALLSIE</sequence>